<dbReference type="AlphaFoldDB" id="A0A6A4VIK9"/>
<comment type="caution">
    <text evidence="1">The sequence shown here is derived from an EMBL/GenBank/DDBJ whole genome shotgun (WGS) entry which is preliminary data.</text>
</comment>
<keyword evidence="2" id="KW-1185">Reference proteome</keyword>
<organism evidence="1 2">
    <name type="scientific">Amphibalanus amphitrite</name>
    <name type="common">Striped barnacle</name>
    <name type="synonym">Balanus amphitrite</name>
    <dbReference type="NCBI Taxonomy" id="1232801"/>
    <lineage>
        <taxon>Eukaryota</taxon>
        <taxon>Metazoa</taxon>
        <taxon>Ecdysozoa</taxon>
        <taxon>Arthropoda</taxon>
        <taxon>Crustacea</taxon>
        <taxon>Multicrustacea</taxon>
        <taxon>Cirripedia</taxon>
        <taxon>Thoracica</taxon>
        <taxon>Thoracicalcarea</taxon>
        <taxon>Balanomorpha</taxon>
        <taxon>Balanoidea</taxon>
        <taxon>Balanidae</taxon>
        <taxon>Amphibalaninae</taxon>
        <taxon>Amphibalanus</taxon>
    </lineage>
</organism>
<name>A0A6A4VIK9_AMPAM</name>
<dbReference type="EMBL" id="VIIS01001976">
    <property type="protein sequence ID" value="KAF0290168.1"/>
    <property type="molecule type" value="Genomic_DNA"/>
</dbReference>
<reference evidence="1 2" key="1">
    <citation type="submission" date="2019-07" db="EMBL/GenBank/DDBJ databases">
        <title>Draft genome assembly of a fouling barnacle, Amphibalanus amphitrite (Darwin, 1854): The first reference genome for Thecostraca.</title>
        <authorList>
            <person name="Kim W."/>
        </authorList>
    </citation>
    <scope>NUCLEOTIDE SEQUENCE [LARGE SCALE GENOMIC DNA]</scope>
    <source>
        <strain evidence="1">SNU_AA5</strain>
        <tissue evidence="1">Soma without cirri and trophi</tissue>
    </source>
</reference>
<evidence type="ECO:0000313" key="1">
    <source>
        <dbReference type="EMBL" id="KAF0290168.1"/>
    </source>
</evidence>
<accession>A0A6A4VIK9</accession>
<evidence type="ECO:0000313" key="2">
    <source>
        <dbReference type="Proteomes" id="UP000440578"/>
    </source>
</evidence>
<gene>
    <name evidence="1" type="ORF">FJT64_011608</name>
</gene>
<sequence>MYSGRGYTLLVKSDKDRLFSHNDIMSRNEDHRGHAYSILRLGQDIVDLRSTSTYHMIIMVSGSGEKRMELEVPRTEPVLAAQFRPLTGRATVIRDDFSIASFVGLPWKVPDTGEAQILTMADLSSSEFNSGDIARKDGIIYLNQIYNKVKVLISEE</sequence>
<dbReference type="Proteomes" id="UP000440578">
    <property type="component" value="Unassembled WGS sequence"/>
</dbReference>
<protein>
    <submittedName>
        <fullName evidence="1">Uncharacterized protein</fullName>
    </submittedName>
</protein>
<proteinExistence type="predicted"/>